<accession>A0A1V9X484</accession>
<proteinExistence type="predicted"/>
<dbReference type="EMBL" id="MNPL01026266">
    <property type="protein sequence ID" value="OQR68062.1"/>
    <property type="molecule type" value="Genomic_DNA"/>
</dbReference>
<dbReference type="AlphaFoldDB" id="A0A1V9X484"/>
<organism evidence="1 2">
    <name type="scientific">Tropilaelaps mercedesae</name>
    <dbReference type="NCBI Taxonomy" id="418985"/>
    <lineage>
        <taxon>Eukaryota</taxon>
        <taxon>Metazoa</taxon>
        <taxon>Ecdysozoa</taxon>
        <taxon>Arthropoda</taxon>
        <taxon>Chelicerata</taxon>
        <taxon>Arachnida</taxon>
        <taxon>Acari</taxon>
        <taxon>Parasitiformes</taxon>
        <taxon>Mesostigmata</taxon>
        <taxon>Gamasina</taxon>
        <taxon>Dermanyssoidea</taxon>
        <taxon>Laelapidae</taxon>
        <taxon>Tropilaelaps</taxon>
    </lineage>
</organism>
<dbReference type="InParanoid" id="A0A1V9X484"/>
<name>A0A1V9X484_9ACAR</name>
<gene>
    <name evidence="1" type="ORF">BIW11_04636</name>
</gene>
<keyword evidence="2" id="KW-1185">Reference proteome</keyword>
<comment type="caution">
    <text evidence="1">The sequence shown here is derived from an EMBL/GenBank/DDBJ whole genome shotgun (WGS) entry which is preliminary data.</text>
</comment>
<evidence type="ECO:0000313" key="1">
    <source>
        <dbReference type="EMBL" id="OQR68062.1"/>
    </source>
</evidence>
<protein>
    <submittedName>
        <fullName evidence="1">Uncharacterized protein</fullName>
    </submittedName>
</protein>
<evidence type="ECO:0000313" key="2">
    <source>
        <dbReference type="Proteomes" id="UP000192247"/>
    </source>
</evidence>
<dbReference type="Proteomes" id="UP000192247">
    <property type="component" value="Unassembled WGS sequence"/>
</dbReference>
<reference evidence="1 2" key="1">
    <citation type="journal article" date="2017" name="Gigascience">
        <title>Draft genome of the honey bee ectoparasitic mite, Tropilaelaps mercedesae, is shaped by the parasitic life history.</title>
        <authorList>
            <person name="Dong X."/>
            <person name="Armstrong S.D."/>
            <person name="Xia D."/>
            <person name="Makepeace B.L."/>
            <person name="Darby A.C."/>
            <person name="Kadowaki T."/>
        </authorList>
    </citation>
    <scope>NUCLEOTIDE SEQUENCE [LARGE SCALE GENOMIC DNA]</scope>
    <source>
        <strain evidence="1">Wuxi-XJTLU</strain>
    </source>
</reference>
<sequence>MEEKFILWAISRWCVERCYSLYFSSVPIAKLWMYSLASKTRSIQLLEDIDMSLNTENRISTDFTTATVIPFMRKKDLLQGYPGCLAGNEMKTLESMKAV</sequence>